<reference evidence="1 2" key="1">
    <citation type="submission" date="2019-10" db="EMBL/GenBank/DDBJ databases">
        <title>A soil myxobacterium in the family Polyangiaceae.</title>
        <authorList>
            <person name="Li Y."/>
            <person name="Wang J."/>
        </authorList>
    </citation>
    <scope>NUCLEOTIDE SEQUENCE [LARGE SCALE GENOMIC DNA]</scope>
    <source>
        <strain evidence="1 2">DSM 14734</strain>
    </source>
</reference>
<dbReference type="AlphaFoldDB" id="A0A6N7Q2W8"/>
<dbReference type="InterPro" id="IPR042047">
    <property type="entry name" value="SleB_dom1"/>
</dbReference>
<dbReference type="Gene3D" id="1.10.10.2520">
    <property type="entry name" value="Cell wall hydrolase SleB, domain 1"/>
    <property type="match status" value="1"/>
</dbReference>
<name>A0A6N7Q2W8_9BACT</name>
<proteinExistence type="predicted"/>
<dbReference type="Proteomes" id="UP000440224">
    <property type="component" value="Unassembled WGS sequence"/>
</dbReference>
<organism evidence="1 2">
    <name type="scientific">Polyangium spumosum</name>
    <dbReference type="NCBI Taxonomy" id="889282"/>
    <lineage>
        <taxon>Bacteria</taxon>
        <taxon>Pseudomonadati</taxon>
        <taxon>Myxococcota</taxon>
        <taxon>Polyangia</taxon>
        <taxon>Polyangiales</taxon>
        <taxon>Polyangiaceae</taxon>
        <taxon>Polyangium</taxon>
    </lineage>
</organism>
<gene>
    <name evidence="1" type="ORF">GF068_39930</name>
</gene>
<comment type="caution">
    <text evidence="1">The sequence shown here is derived from an EMBL/GenBank/DDBJ whole genome shotgun (WGS) entry which is preliminary data.</text>
</comment>
<keyword evidence="2" id="KW-1185">Reference proteome</keyword>
<evidence type="ECO:0000313" key="1">
    <source>
        <dbReference type="EMBL" id="MRG98037.1"/>
    </source>
</evidence>
<dbReference type="EMBL" id="WJIE01000024">
    <property type="protein sequence ID" value="MRG98037.1"/>
    <property type="molecule type" value="Genomic_DNA"/>
</dbReference>
<accession>A0A6N7Q2W8</accession>
<dbReference type="RefSeq" id="WP_153824812.1">
    <property type="nucleotide sequence ID" value="NZ_WJIE01000024.1"/>
</dbReference>
<protein>
    <submittedName>
        <fullName evidence="1">Uncharacterized protein</fullName>
    </submittedName>
</protein>
<sequence length="232" mass="25666">MNARSLLDPLTAQFNGSSTTVTIKARIEVGSKRKFARFQLGLSCDVSSIKAKPKDTVLLTRLIYAEAADAPTDDERAAVGWSILNRKAAIKTHPKSTMASFGAKDDIGTVIAHVTSRGQVQYESYSKGMKQLERERASKQAEPRAQGWNQLDRPEQLNCSECAKLKKCAEIAEGILSGTIKGPYAAAGGTYFFHLDQNGVASGERKYNIVRLPKKPNYVHYFWTYDLSEQTQ</sequence>
<evidence type="ECO:0000313" key="2">
    <source>
        <dbReference type="Proteomes" id="UP000440224"/>
    </source>
</evidence>